<protein>
    <submittedName>
        <fullName evidence="2">Ribonuclease H protein</fullName>
    </submittedName>
</protein>
<dbReference type="PANTHER" id="PTHR33116:SF80">
    <property type="entry name" value="REVERSE TRANSCRIPTASE ZINC-BINDING DOMAIN-CONTAINING PROTEIN"/>
    <property type="match status" value="1"/>
</dbReference>
<organism evidence="2 3">
    <name type="scientific">Cardamine amara subsp. amara</name>
    <dbReference type="NCBI Taxonomy" id="228776"/>
    <lineage>
        <taxon>Eukaryota</taxon>
        <taxon>Viridiplantae</taxon>
        <taxon>Streptophyta</taxon>
        <taxon>Embryophyta</taxon>
        <taxon>Tracheophyta</taxon>
        <taxon>Spermatophyta</taxon>
        <taxon>Magnoliopsida</taxon>
        <taxon>eudicotyledons</taxon>
        <taxon>Gunneridae</taxon>
        <taxon>Pentapetalae</taxon>
        <taxon>rosids</taxon>
        <taxon>malvids</taxon>
        <taxon>Brassicales</taxon>
        <taxon>Brassicaceae</taxon>
        <taxon>Cardamineae</taxon>
        <taxon>Cardamine</taxon>
    </lineage>
</organism>
<gene>
    <name evidence="2" type="ORF">V5N11_032326</name>
</gene>
<evidence type="ECO:0000313" key="3">
    <source>
        <dbReference type="Proteomes" id="UP001558713"/>
    </source>
</evidence>
<sequence>MINSLSSSYLWHGTLDTPYGAKVSWDALSYPKKEGGVGLRSFGSWNKTCGLKLIWMLFFRAGSIWVAWVRKKYLSRYCFWALNQDSASVSWSMRCLLKLRPKALPFLRISIGNGDETYFWWDPWTPFGSLIHYLGPEGPSSLGIPLFSLVKDSLSTAGWRLPPARSDLQLHLYSFISTIQYSPTNDKPSWVIQGKTCNFFSSNAVWKAIRPFSPQVSWDPIVWHKVTIPKHAITTWLFVLNRNPTLDRLLAWGLDVEPLCLLCGSCPESRNHLFFECPYSTALWKEITLKLGFQDPPYSWECIIQWLPLAFPTKDQSLALLLGWQASLYEIWSERNRRFHNGTSLTHNSVLRIIKVNIKNKCIALKNQKTKHGEALFLIWS</sequence>
<keyword evidence="3" id="KW-1185">Reference proteome</keyword>
<dbReference type="AlphaFoldDB" id="A0ABD1BR99"/>
<accession>A0ABD1BR99</accession>
<reference evidence="2 3" key="1">
    <citation type="submission" date="2024-04" db="EMBL/GenBank/DDBJ databases">
        <title>Genome assembly C_amara_ONT_v2.</title>
        <authorList>
            <person name="Yant L."/>
            <person name="Moore C."/>
            <person name="Slenker M."/>
        </authorList>
    </citation>
    <scope>NUCLEOTIDE SEQUENCE [LARGE SCALE GENOMIC DNA]</scope>
    <source>
        <tissue evidence="2">Leaf</tissue>
    </source>
</reference>
<evidence type="ECO:0000313" key="2">
    <source>
        <dbReference type="EMBL" id="KAL1219678.1"/>
    </source>
</evidence>
<feature type="domain" description="Reverse transcriptase zinc-binding" evidence="1">
    <location>
        <begin position="200"/>
        <end position="284"/>
    </location>
</feature>
<evidence type="ECO:0000259" key="1">
    <source>
        <dbReference type="Pfam" id="PF13966"/>
    </source>
</evidence>
<dbReference type="Pfam" id="PF13966">
    <property type="entry name" value="zf-RVT"/>
    <property type="match status" value="1"/>
</dbReference>
<dbReference type="PANTHER" id="PTHR33116">
    <property type="entry name" value="REVERSE TRANSCRIPTASE ZINC-BINDING DOMAIN-CONTAINING PROTEIN-RELATED-RELATED"/>
    <property type="match status" value="1"/>
</dbReference>
<dbReference type="InterPro" id="IPR026960">
    <property type="entry name" value="RVT-Znf"/>
</dbReference>
<dbReference type="EMBL" id="JBANAX010000173">
    <property type="protein sequence ID" value="KAL1219678.1"/>
    <property type="molecule type" value="Genomic_DNA"/>
</dbReference>
<comment type="caution">
    <text evidence="2">The sequence shown here is derived from an EMBL/GenBank/DDBJ whole genome shotgun (WGS) entry which is preliminary data.</text>
</comment>
<name>A0ABD1BR99_CARAN</name>
<proteinExistence type="predicted"/>
<dbReference type="Proteomes" id="UP001558713">
    <property type="component" value="Unassembled WGS sequence"/>
</dbReference>